<feature type="transmembrane region" description="Helical" evidence="7">
    <location>
        <begin position="127"/>
        <end position="149"/>
    </location>
</feature>
<protein>
    <submittedName>
        <fullName evidence="9">Carbohydrate ABC transporter permease</fullName>
    </submittedName>
</protein>
<keyword evidence="4 7" id="KW-0812">Transmembrane</keyword>
<keyword evidence="10" id="KW-1185">Reference proteome</keyword>
<dbReference type="InterPro" id="IPR000515">
    <property type="entry name" value="MetI-like"/>
</dbReference>
<feature type="domain" description="ABC transmembrane type-1" evidence="8">
    <location>
        <begin position="90"/>
        <end position="291"/>
    </location>
</feature>
<evidence type="ECO:0000256" key="4">
    <source>
        <dbReference type="ARBA" id="ARBA00022692"/>
    </source>
</evidence>
<dbReference type="PROSITE" id="PS50928">
    <property type="entry name" value="ABC_TM1"/>
    <property type="match status" value="1"/>
</dbReference>
<gene>
    <name evidence="9" type="ORF">brsh051_02780</name>
</gene>
<evidence type="ECO:0000259" key="8">
    <source>
        <dbReference type="PROSITE" id="PS50928"/>
    </source>
</evidence>
<comment type="subcellular location">
    <subcellularLocation>
        <location evidence="1 7">Cell membrane</location>
        <topology evidence="1 7">Multi-pass membrane protein</topology>
    </subcellularLocation>
</comment>
<sequence length="306" mass="33804">MATTTTAPVNATGWDGDIELRKRKVSPGRVALYVFLTIMALMWLFPMLWAVYNSLRDYGYTLEHGYVSFGGFTLENFPNAWRRGGFATSFGNSAVITIAAVVFTLAASSCMAFVLARVKFRFNFAMLAVFVAANLLPPQSLLIPVYRMFRWVQLPAWLSDSGSLLNTHAGVILINVAFQTGFCTFVLRNYMIGLPKAMYEAAEIDGASLWRQFYGITLPLIRPALAALATLQVAWIYNEFFWATVLLQSGDKMPVTSSLNNLKGTFFTDFNLLSAGSIIAALPVLVIFFVLQKQFVSGLTLGSDKG</sequence>
<evidence type="ECO:0000256" key="1">
    <source>
        <dbReference type="ARBA" id="ARBA00004651"/>
    </source>
</evidence>
<feature type="transmembrane region" description="Helical" evidence="7">
    <location>
        <begin position="30"/>
        <end position="52"/>
    </location>
</feature>
<proteinExistence type="inferred from homology"/>
<evidence type="ECO:0000256" key="2">
    <source>
        <dbReference type="ARBA" id="ARBA00022448"/>
    </source>
</evidence>
<dbReference type="RefSeq" id="WP_286266871.1">
    <property type="nucleotide sequence ID" value="NZ_AP028056.1"/>
</dbReference>
<feature type="transmembrane region" description="Helical" evidence="7">
    <location>
        <begin position="270"/>
        <end position="291"/>
    </location>
</feature>
<keyword evidence="2 7" id="KW-0813">Transport</keyword>
<reference evidence="9" key="1">
    <citation type="journal article" date="2024" name="Int. J. Syst. Evol. Microbiol.">
        <title>Brooklawnia propionicigenes sp. nov., a facultatively anaerobic, propionate-producing bacterium isolated from a methanogenic reactor treating waste from cattle farms.</title>
        <authorList>
            <person name="Akita Y."/>
            <person name="Ueki A."/>
            <person name="Tonouchi A."/>
            <person name="Sugawara Y."/>
            <person name="Honma S."/>
            <person name="Kaku N."/>
            <person name="Ueki K."/>
        </authorList>
    </citation>
    <scope>NUCLEOTIDE SEQUENCE</scope>
    <source>
        <strain evidence="9">SH051</strain>
    </source>
</reference>
<dbReference type="EMBL" id="AP028056">
    <property type="protein sequence ID" value="BEH00997.1"/>
    <property type="molecule type" value="Genomic_DNA"/>
</dbReference>
<feature type="transmembrane region" description="Helical" evidence="7">
    <location>
        <begin position="169"/>
        <end position="192"/>
    </location>
</feature>
<dbReference type="AlphaFoldDB" id="A0AAN0K8F0"/>
<evidence type="ECO:0000313" key="9">
    <source>
        <dbReference type="EMBL" id="BEH00997.1"/>
    </source>
</evidence>
<evidence type="ECO:0000256" key="3">
    <source>
        <dbReference type="ARBA" id="ARBA00022475"/>
    </source>
</evidence>
<dbReference type="Proteomes" id="UP001431656">
    <property type="component" value="Chromosome"/>
</dbReference>
<dbReference type="InterPro" id="IPR035906">
    <property type="entry name" value="MetI-like_sf"/>
</dbReference>
<keyword evidence="5 7" id="KW-1133">Transmembrane helix</keyword>
<evidence type="ECO:0000313" key="10">
    <source>
        <dbReference type="Proteomes" id="UP001431656"/>
    </source>
</evidence>
<dbReference type="GO" id="GO:0055085">
    <property type="term" value="P:transmembrane transport"/>
    <property type="evidence" value="ECO:0007669"/>
    <property type="project" value="InterPro"/>
</dbReference>
<dbReference type="GO" id="GO:0005886">
    <property type="term" value="C:plasma membrane"/>
    <property type="evidence" value="ECO:0007669"/>
    <property type="project" value="UniProtKB-SubCell"/>
</dbReference>
<dbReference type="PANTHER" id="PTHR43744">
    <property type="entry name" value="ABC TRANSPORTER PERMEASE PROTEIN MG189-RELATED-RELATED"/>
    <property type="match status" value="1"/>
</dbReference>
<name>A0AAN0K8F0_9ACTN</name>
<dbReference type="SUPFAM" id="SSF161098">
    <property type="entry name" value="MetI-like"/>
    <property type="match status" value="1"/>
</dbReference>
<dbReference type="Gene3D" id="1.10.3720.10">
    <property type="entry name" value="MetI-like"/>
    <property type="match status" value="1"/>
</dbReference>
<dbReference type="CDD" id="cd06261">
    <property type="entry name" value="TM_PBP2"/>
    <property type="match status" value="1"/>
</dbReference>
<keyword evidence="3" id="KW-1003">Cell membrane</keyword>
<evidence type="ECO:0000256" key="7">
    <source>
        <dbReference type="RuleBase" id="RU363032"/>
    </source>
</evidence>
<accession>A0AAN0K8F0</accession>
<evidence type="ECO:0000256" key="5">
    <source>
        <dbReference type="ARBA" id="ARBA00022989"/>
    </source>
</evidence>
<dbReference type="KEGG" id="broo:brsh051_02780"/>
<evidence type="ECO:0000256" key="6">
    <source>
        <dbReference type="ARBA" id="ARBA00023136"/>
    </source>
</evidence>
<comment type="similarity">
    <text evidence="7">Belongs to the binding-protein-dependent transport system permease family.</text>
</comment>
<feature type="transmembrane region" description="Helical" evidence="7">
    <location>
        <begin position="94"/>
        <end position="115"/>
    </location>
</feature>
<keyword evidence="6 7" id="KW-0472">Membrane</keyword>
<dbReference type="Pfam" id="PF00528">
    <property type="entry name" value="BPD_transp_1"/>
    <property type="match status" value="1"/>
</dbReference>
<organism evidence="9 10">
    <name type="scientific">Brooklawnia propionicigenes</name>
    <dbReference type="NCBI Taxonomy" id="3041175"/>
    <lineage>
        <taxon>Bacteria</taxon>
        <taxon>Bacillati</taxon>
        <taxon>Actinomycetota</taxon>
        <taxon>Actinomycetes</taxon>
        <taxon>Propionibacteriales</taxon>
        <taxon>Propionibacteriaceae</taxon>
        <taxon>Brooklawnia</taxon>
    </lineage>
</organism>